<sequence length="169" mass="19212">MHRLSDWPVLTRIAARSTTATRLDSRAVATLYARALDEDRRDMGTAEREFSDAAMQAFPTPKTEASAEQRAEAYRIALELGINAPWQPATAEDVGAWISWWEPSARLAEAMPEAERKRLCESGWWPPVAPEHSGRVPPVSVRMALRFDDRHCHNTIAAYEWAKREEQPR</sequence>
<evidence type="ECO:0000313" key="1">
    <source>
        <dbReference type="EMBL" id="PPU93071.1"/>
    </source>
</evidence>
<dbReference type="Proteomes" id="UP000239939">
    <property type="component" value="Unassembled WGS sequence"/>
</dbReference>
<proteinExistence type="predicted"/>
<reference evidence="2" key="1">
    <citation type="submission" date="2016-08" db="EMBL/GenBank/DDBJ databases">
        <authorList>
            <person name="Merda D."/>
            <person name="Briand M."/>
            <person name="Taghouti G."/>
            <person name="Carrere S."/>
            <person name="Gouzy J."/>
            <person name="Portier P."/>
            <person name="Jacques M.-A."/>
            <person name="Fischer-Le Saux M."/>
        </authorList>
    </citation>
    <scope>NUCLEOTIDE SEQUENCE [LARGE SCALE GENOMIC DNA]</scope>
    <source>
        <strain evidence="2">CFBP1817</strain>
    </source>
</reference>
<evidence type="ECO:0000313" key="2">
    <source>
        <dbReference type="Proteomes" id="UP000239939"/>
    </source>
</evidence>
<dbReference type="AlphaFoldDB" id="A0A2S7ENJ2"/>
<accession>A0A2S7ENJ2</accession>
<comment type="caution">
    <text evidence="1">The sequence shown here is derived from an EMBL/GenBank/DDBJ whole genome shotgun (WGS) entry which is preliminary data.</text>
</comment>
<dbReference type="EMBL" id="MDEJ01000062">
    <property type="protein sequence ID" value="PPU93071.1"/>
    <property type="molecule type" value="Genomic_DNA"/>
</dbReference>
<dbReference type="OrthoDB" id="5996070at2"/>
<keyword evidence="2" id="KW-1185">Reference proteome</keyword>
<organism evidence="1 2">
    <name type="scientific">Xanthomonas populi</name>
    <dbReference type="NCBI Taxonomy" id="53414"/>
    <lineage>
        <taxon>Bacteria</taxon>
        <taxon>Pseudomonadati</taxon>
        <taxon>Pseudomonadota</taxon>
        <taxon>Gammaproteobacteria</taxon>
        <taxon>Lysobacterales</taxon>
        <taxon>Lysobacteraceae</taxon>
        <taxon>Xanthomonas</taxon>
    </lineage>
</organism>
<protein>
    <submittedName>
        <fullName evidence="1">Uncharacterized protein</fullName>
    </submittedName>
</protein>
<gene>
    <name evidence="1" type="ORF">XpopCFBP1817_11360</name>
</gene>
<name>A0A2S7ENJ2_9XANT</name>